<comment type="caution">
    <text evidence="7">The sequence shown here is derived from an EMBL/GenBank/DDBJ whole genome shotgun (WGS) entry which is preliminary data.</text>
</comment>
<dbReference type="InterPro" id="IPR013324">
    <property type="entry name" value="RNA_pol_sigma_r3/r4-like"/>
</dbReference>
<dbReference type="Proteomes" id="UP000325105">
    <property type="component" value="Unassembled WGS sequence"/>
</dbReference>
<dbReference type="PANTHER" id="PTHR43133">
    <property type="entry name" value="RNA POLYMERASE ECF-TYPE SIGMA FACTO"/>
    <property type="match status" value="1"/>
</dbReference>
<dbReference type="SUPFAM" id="SSF88946">
    <property type="entry name" value="Sigma2 domain of RNA polymerase sigma factors"/>
    <property type="match status" value="1"/>
</dbReference>
<gene>
    <name evidence="7" type="ORF">BC792_101335</name>
</gene>
<comment type="similarity">
    <text evidence="1">Belongs to the sigma-70 factor family. ECF subfamily.</text>
</comment>
<dbReference type="Gene3D" id="1.10.1740.10">
    <property type="match status" value="1"/>
</dbReference>
<keyword evidence="3" id="KW-0731">Sigma factor</keyword>
<name>A0A5S5DS12_9SPHI</name>
<keyword evidence="8" id="KW-1185">Reference proteome</keyword>
<proteinExistence type="inferred from homology"/>
<dbReference type="InterPro" id="IPR013325">
    <property type="entry name" value="RNA_pol_sigma_r2"/>
</dbReference>
<dbReference type="GO" id="GO:0006352">
    <property type="term" value="P:DNA-templated transcription initiation"/>
    <property type="evidence" value="ECO:0007669"/>
    <property type="project" value="InterPro"/>
</dbReference>
<evidence type="ECO:0000259" key="6">
    <source>
        <dbReference type="Pfam" id="PF04545"/>
    </source>
</evidence>
<accession>A0A5S5DS12</accession>
<dbReference type="GO" id="GO:0016987">
    <property type="term" value="F:sigma factor activity"/>
    <property type="evidence" value="ECO:0007669"/>
    <property type="project" value="UniProtKB-KW"/>
</dbReference>
<keyword evidence="2" id="KW-0805">Transcription regulation</keyword>
<dbReference type="InterPro" id="IPR036388">
    <property type="entry name" value="WH-like_DNA-bd_sf"/>
</dbReference>
<evidence type="ECO:0000313" key="8">
    <source>
        <dbReference type="Proteomes" id="UP000325105"/>
    </source>
</evidence>
<organism evidence="7 8">
    <name type="scientific">Sphingobacterium allocomposti</name>
    <dbReference type="NCBI Taxonomy" id="415956"/>
    <lineage>
        <taxon>Bacteria</taxon>
        <taxon>Pseudomonadati</taxon>
        <taxon>Bacteroidota</taxon>
        <taxon>Sphingobacteriia</taxon>
        <taxon>Sphingobacteriales</taxon>
        <taxon>Sphingobacteriaceae</taxon>
        <taxon>Sphingobacterium</taxon>
    </lineage>
</organism>
<keyword evidence="5" id="KW-0804">Transcription</keyword>
<dbReference type="PANTHER" id="PTHR43133:SF8">
    <property type="entry name" value="RNA POLYMERASE SIGMA FACTOR HI_1459-RELATED"/>
    <property type="match status" value="1"/>
</dbReference>
<evidence type="ECO:0000256" key="3">
    <source>
        <dbReference type="ARBA" id="ARBA00023082"/>
    </source>
</evidence>
<dbReference type="RefSeq" id="WP_148907224.1">
    <property type="nucleotide sequence ID" value="NZ_VNHX01000001.1"/>
</dbReference>
<dbReference type="InterPro" id="IPR039425">
    <property type="entry name" value="RNA_pol_sigma-70-like"/>
</dbReference>
<feature type="domain" description="RNA polymerase sigma-70 region 4" evidence="6">
    <location>
        <begin position="221"/>
        <end position="264"/>
    </location>
</feature>
<dbReference type="Gene3D" id="1.10.10.10">
    <property type="entry name" value="Winged helix-like DNA-binding domain superfamily/Winged helix DNA-binding domain"/>
    <property type="match status" value="1"/>
</dbReference>
<dbReference type="SUPFAM" id="SSF88659">
    <property type="entry name" value="Sigma3 and sigma4 domains of RNA polymerase sigma factors"/>
    <property type="match status" value="1"/>
</dbReference>
<evidence type="ECO:0000313" key="7">
    <source>
        <dbReference type="EMBL" id="TYP98677.1"/>
    </source>
</evidence>
<evidence type="ECO:0000256" key="4">
    <source>
        <dbReference type="ARBA" id="ARBA00023125"/>
    </source>
</evidence>
<reference evidence="7 8" key="1">
    <citation type="submission" date="2019-07" db="EMBL/GenBank/DDBJ databases">
        <title>Genomic Encyclopedia of Archaeal and Bacterial Type Strains, Phase II (KMG-II): from individual species to whole genera.</title>
        <authorList>
            <person name="Goeker M."/>
        </authorList>
    </citation>
    <scope>NUCLEOTIDE SEQUENCE [LARGE SCALE GENOMIC DNA]</scope>
    <source>
        <strain evidence="7 8">DSM 18850</strain>
    </source>
</reference>
<evidence type="ECO:0000256" key="5">
    <source>
        <dbReference type="ARBA" id="ARBA00023163"/>
    </source>
</evidence>
<protein>
    <submittedName>
        <fullName evidence="7">RNA polymerase sigma factor (Sigma-70 family)</fullName>
    </submittedName>
</protein>
<dbReference type="GO" id="GO:0003677">
    <property type="term" value="F:DNA binding"/>
    <property type="evidence" value="ECO:0007669"/>
    <property type="project" value="UniProtKB-KW"/>
</dbReference>
<dbReference type="EMBL" id="VNHX01000001">
    <property type="protein sequence ID" value="TYP98677.1"/>
    <property type="molecule type" value="Genomic_DNA"/>
</dbReference>
<dbReference type="InterPro" id="IPR007630">
    <property type="entry name" value="RNA_pol_sigma70_r4"/>
</dbReference>
<dbReference type="AlphaFoldDB" id="A0A5S5DS12"/>
<dbReference type="Pfam" id="PF04545">
    <property type="entry name" value="Sigma70_r4"/>
    <property type="match status" value="1"/>
</dbReference>
<keyword evidence="4" id="KW-0238">DNA-binding</keyword>
<dbReference type="OrthoDB" id="759001at2"/>
<evidence type="ECO:0000256" key="1">
    <source>
        <dbReference type="ARBA" id="ARBA00010641"/>
    </source>
</evidence>
<sequence>MINLSKQMHVQQYIHLLQSGQERGLDFFYRRHYGYFFFRAEKATQDVCAAESITQEAFLRLWLFRDQVKSETCVFEFLKTQVKLAIKTFYSKTRNRFYRSLIRLDGIEDYQEFLLGYEIEEGEETDLVYLEQLEAEKKEKLAKLNGLLPHLNEEQQLFIRLCLKYDFNYERIAYYLGGISDYEVGLRIEKIIGTLRSIFDSSQKMEALSKRTHLAVQGEFNEQQAEIFRMRYDLQLSFDEIADALNLSGPTVRKLFIEAHAKIKRTKQTA</sequence>
<evidence type="ECO:0000256" key="2">
    <source>
        <dbReference type="ARBA" id="ARBA00023015"/>
    </source>
</evidence>